<keyword evidence="5 7" id="KW-0131">Cell cycle</keyword>
<comment type="caution">
    <text evidence="7">Lacks conserved residue(s) required for the propagation of feature annotation.</text>
</comment>
<feature type="binding site" evidence="7">
    <location>
        <position position="38"/>
    </location>
    <ligand>
        <name>UDP-N-acetyl-alpha-D-muramoyl-L-alanyl-D-glutamate</name>
        <dbReference type="ChEBI" id="CHEBI:83900"/>
    </ligand>
</feature>
<feature type="domain" description="Mur ligase central" evidence="11">
    <location>
        <begin position="120"/>
        <end position="322"/>
    </location>
</feature>
<dbReference type="SUPFAM" id="SSF63418">
    <property type="entry name" value="MurE/MurF N-terminal domain"/>
    <property type="match status" value="1"/>
</dbReference>
<feature type="binding site" evidence="7">
    <location>
        <position position="197"/>
    </location>
    <ligand>
        <name>UDP-N-acetyl-alpha-D-muramoyl-L-alanyl-D-glutamate</name>
        <dbReference type="ChEBI" id="CHEBI:83900"/>
    </ligand>
</feature>
<dbReference type="NCBIfam" id="NF001124">
    <property type="entry name" value="PRK00139.1-2"/>
    <property type="match status" value="1"/>
</dbReference>
<dbReference type="GO" id="GO:0005524">
    <property type="term" value="F:ATP binding"/>
    <property type="evidence" value="ECO:0007669"/>
    <property type="project" value="UniProtKB-UniRule"/>
</dbReference>
<dbReference type="Gene3D" id="3.40.1190.10">
    <property type="entry name" value="Mur-like, catalytic domain"/>
    <property type="match status" value="1"/>
</dbReference>
<dbReference type="OrthoDB" id="9800958at2"/>
<dbReference type="InterPro" id="IPR004101">
    <property type="entry name" value="Mur_ligase_C"/>
</dbReference>
<feature type="domain" description="Mur ligase C-terminal" evidence="10">
    <location>
        <begin position="345"/>
        <end position="471"/>
    </location>
</feature>
<evidence type="ECO:0000313" key="13">
    <source>
        <dbReference type="Proteomes" id="UP000189177"/>
    </source>
</evidence>
<dbReference type="PANTHER" id="PTHR23135:SF4">
    <property type="entry name" value="UDP-N-ACETYLMURAMOYL-L-ALANYL-D-GLUTAMATE--2,6-DIAMINOPIMELATE LIGASE MURE HOMOLOG, CHLOROPLASTIC"/>
    <property type="match status" value="1"/>
</dbReference>
<dbReference type="InterPro" id="IPR036565">
    <property type="entry name" value="Mur-like_cat_sf"/>
</dbReference>
<dbReference type="GO" id="GO:0000287">
    <property type="term" value="F:magnesium ion binding"/>
    <property type="evidence" value="ECO:0007669"/>
    <property type="project" value="UniProtKB-UniRule"/>
</dbReference>
<evidence type="ECO:0000256" key="5">
    <source>
        <dbReference type="ARBA" id="ARBA00023306"/>
    </source>
</evidence>
<dbReference type="EMBL" id="MUZR01000058">
    <property type="protein sequence ID" value="OOC09181.1"/>
    <property type="molecule type" value="Genomic_DNA"/>
</dbReference>
<dbReference type="NCBIfam" id="NF001126">
    <property type="entry name" value="PRK00139.1-4"/>
    <property type="match status" value="1"/>
</dbReference>
<feature type="binding site" evidence="7">
    <location>
        <position position="191"/>
    </location>
    <ligand>
        <name>UDP-N-acetyl-alpha-D-muramoyl-L-alanyl-D-glutamate</name>
        <dbReference type="ChEBI" id="CHEBI:83900"/>
    </ligand>
</feature>
<dbReference type="InterPro" id="IPR013221">
    <property type="entry name" value="Mur_ligase_cen"/>
</dbReference>
<keyword evidence="7" id="KW-0963">Cytoplasm</keyword>
<comment type="catalytic activity">
    <reaction evidence="7">
        <text>UDP-N-acetyl-alpha-D-muramoyl-L-alanyl-D-glutamate + meso-2,6-diaminopimelate + ATP = UDP-N-acetyl-alpha-D-muramoyl-L-alanyl-gamma-D-glutamyl-meso-2,6-diaminopimelate + ADP + phosphate + H(+)</text>
        <dbReference type="Rhea" id="RHEA:23676"/>
        <dbReference type="ChEBI" id="CHEBI:15378"/>
        <dbReference type="ChEBI" id="CHEBI:30616"/>
        <dbReference type="ChEBI" id="CHEBI:43474"/>
        <dbReference type="ChEBI" id="CHEBI:57791"/>
        <dbReference type="ChEBI" id="CHEBI:83900"/>
        <dbReference type="ChEBI" id="CHEBI:83905"/>
        <dbReference type="ChEBI" id="CHEBI:456216"/>
        <dbReference type="EC" id="6.3.2.13"/>
    </reaction>
</comment>
<evidence type="ECO:0000259" key="9">
    <source>
        <dbReference type="Pfam" id="PF01225"/>
    </source>
</evidence>
<dbReference type="NCBIfam" id="TIGR01085">
    <property type="entry name" value="murE"/>
    <property type="match status" value="1"/>
</dbReference>
<dbReference type="SUPFAM" id="SSF53244">
    <property type="entry name" value="MurD-like peptide ligases, peptide-binding domain"/>
    <property type="match status" value="1"/>
</dbReference>
<keyword evidence="7" id="KW-0460">Magnesium</keyword>
<dbReference type="STRING" id="252474.B1A74_12300"/>
<dbReference type="EC" id="6.3.2.13" evidence="7"/>
<comment type="subcellular location">
    <subcellularLocation>
        <location evidence="7 8">Cytoplasm</location>
    </subcellularLocation>
</comment>
<feature type="short sequence motif" description="Meso-diaminopimelate recognition motif" evidence="7">
    <location>
        <begin position="418"/>
        <end position="421"/>
    </location>
</feature>
<evidence type="ECO:0000256" key="3">
    <source>
        <dbReference type="ARBA" id="ARBA00022960"/>
    </source>
</evidence>
<evidence type="ECO:0000256" key="6">
    <source>
        <dbReference type="ARBA" id="ARBA00023316"/>
    </source>
</evidence>
<proteinExistence type="inferred from homology"/>
<dbReference type="SUPFAM" id="SSF53623">
    <property type="entry name" value="MurD-like peptide ligases, catalytic domain"/>
    <property type="match status" value="1"/>
</dbReference>
<keyword evidence="2 7" id="KW-0132">Cell division</keyword>
<dbReference type="Gene3D" id="3.90.190.20">
    <property type="entry name" value="Mur ligase, C-terminal domain"/>
    <property type="match status" value="1"/>
</dbReference>
<dbReference type="InterPro" id="IPR005761">
    <property type="entry name" value="UDP-N-AcMur-Glu-dNH2Pim_ligase"/>
</dbReference>
<evidence type="ECO:0000256" key="7">
    <source>
        <dbReference type="HAMAP-Rule" id="MF_00208"/>
    </source>
</evidence>
<dbReference type="Pfam" id="PF08245">
    <property type="entry name" value="Mur_ligase_M"/>
    <property type="match status" value="1"/>
</dbReference>
<dbReference type="InterPro" id="IPR035911">
    <property type="entry name" value="MurE/MurF_N"/>
</dbReference>
<feature type="binding site" evidence="7">
    <location>
        <position position="394"/>
    </location>
    <ligand>
        <name>meso-2,6-diaminopimelate</name>
        <dbReference type="ChEBI" id="CHEBI:57791"/>
    </ligand>
</feature>
<keyword evidence="7" id="KW-0547">Nucleotide-binding</keyword>
<evidence type="ECO:0000259" key="11">
    <source>
        <dbReference type="Pfam" id="PF08245"/>
    </source>
</evidence>
<feature type="binding site" evidence="7">
    <location>
        <position position="199"/>
    </location>
    <ligand>
        <name>UDP-N-acetyl-alpha-D-muramoyl-L-alanyl-D-glutamate</name>
        <dbReference type="ChEBI" id="CHEBI:83900"/>
    </ligand>
</feature>
<evidence type="ECO:0000256" key="8">
    <source>
        <dbReference type="RuleBase" id="RU004135"/>
    </source>
</evidence>
<dbReference type="Pfam" id="PF02875">
    <property type="entry name" value="Mur_ligase_C"/>
    <property type="match status" value="1"/>
</dbReference>
<feature type="binding site" evidence="7">
    <location>
        <position position="473"/>
    </location>
    <ligand>
        <name>meso-2,6-diaminopimelate</name>
        <dbReference type="ChEBI" id="CHEBI:57791"/>
    </ligand>
</feature>
<comment type="caution">
    <text evidence="12">The sequence shown here is derived from an EMBL/GenBank/DDBJ whole genome shotgun (WGS) entry which is preliminary data.</text>
</comment>
<evidence type="ECO:0000256" key="1">
    <source>
        <dbReference type="ARBA" id="ARBA00005898"/>
    </source>
</evidence>
<dbReference type="Gene3D" id="3.40.1390.10">
    <property type="entry name" value="MurE/MurF, N-terminal domain"/>
    <property type="match status" value="1"/>
</dbReference>
<dbReference type="GO" id="GO:0051301">
    <property type="term" value="P:cell division"/>
    <property type="evidence" value="ECO:0007669"/>
    <property type="project" value="UniProtKB-KW"/>
</dbReference>
<feature type="binding site" evidence="7">
    <location>
        <begin position="164"/>
        <end position="165"/>
    </location>
    <ligand>
        <name>UDP-N-acetyl-alpha-D-muramoyl-L-alanyl-D-glutamate</name>
        <dbReference type="ChEBI" id="CHEBI:83900"/>
    </ligand>
</feature>
<keyword evidence="13" id="KW-1185">Reference proteome</keyword>
<dbReference type="GO" id="GO:0008765">
    <property type="term" value="F:UDP-N-acetylmuramoylalanyl-D-glutamate-2,6-diaminopimelate ligase activity"/>
    <property type="evidence" value="ECO:0007669"/>
    <property type="project" value="UniProtKB-UniRule"/>
</dbReference>
<accession>A0A1V2ZW05</accession>
<comment type="cofactor">
    <cofactor evidence="7">
        <name>Mg(2+)</name>
        <dbReference type="ChEBI" id="CHEBI:18420"/>
    </cofactor>
</comment>
<dbReference type="PANTHER" id="PTHR23135">
    <property type="entry name" value="MUR LIGASE FAMILY MEMBER"/>
    <property type="match status" value="1"/>
</dbReference>
<comment type="function">
    <text evidence="7">Catalyzes the addition of meso-diaminopimelic acid to the nucleotide precursor UDP-N-acetylmuramoyl-L-alanyl-D-glutamate (UMAG) in the biosynthesis of bacterial cell-wall peptidoglycan.</text>
</comment>
<dbReference type="InterPro" id="IPR000713">
    <property type="entry name" value="Mur_ligase_N"/>
</dbReference>
<reference evidence="12 13" key="1">
    <citation type="submission" date="2017-02" db="EMBL/GenBank/DDBJ databases">
        <title>Genomic diversity within the haloalkaliphilic genus Thioalkalivibrio.</title>
        <authorList>
            <person name="Ahn A.-C."/>
            <person name="Meier-Kolthoff J."/>
            <person name="Overmars L."/>
            <person name="Richter M."/>
            <person name="Woyke T."/>
            <person name="Sorokin D.Y."/>
            <person name="Muyzer G."/>
        </authorList>
    </citation>
    <scope>NUCLEOTIDE SEQUENCE [LARGE SCALE GENOMIC DNA]</scope>
    <source>
        <strain evidence="12 13">HL17</strain>
    </source>
</reference>
<feature type="binding site" evidence="7">
    <location>
        <begin position="418"/>
        <end position="421"/>
    </location>
    <ligand>
        <name>meso-2,6-diaminopimelate</name>
        <dbReference type="ChEBI" id="CHEBI:57791"/>
    </ligand>
</feature>
<dbReference type="RefSeq" id="WP_018947377.1">
    <property type="nucleotide sequence ID" value="NZ_MUZR01000058.1"/>
</dbReference>
<dbReference type="AlphaFoldDB" id="A0A1V2ZW05"/>
<evidence type="ECO:0000313" key="12">
    <source>
        <dbReference type="EMBL" id="OOC09181.1"/>
    </source>
</evidence>
<gene>
    <name evidence="7" type="primary">murE</name>
    <name evidence="12" type="ORF">B1A74_12300</name>
</gene>
<organism evidence="12 13">
    <name type="scientific">Thioalkalivibrio halophilus</name>
    <dbReference type="NCBI Taxonomy" id="252474"/>
    <lineage>
        <taxon>Bacteria</taxon>
        <taxon>Pseudomonadati</taxon>
        <taxon>Pseudomonadota</taxon>
        <taxon>Gammaproteobacteria</taxon>
        <taxon>Chromatiales</taxon>
        <taxon>Ectothiorhodospiraceae</taxon>
        <taxon>Thioalkalivibrio</taxon>
    </lineage>
</organism>
<dbReference type="Pfam" id="PF01225">
    <property type="entry name" value="Mur_ligase"/>
    <property type="match status" value="1"/>
</dbReference>
<evidence type="ECO:0000259" key="10">
    <source>
        <dbReference type="Pfam" id="PF02875"/>
    </source>
</evidence>
<protein>
    <recommendedName>
        <fullName evidence="7">UDP-N-acetylmuramoyl-L-alanyl-D-glutamate--2,6-diaminopimelate ligase</fullName>
        <ecNumber evidence="7">6.3.2.13</ecNumber>
    </recommendedName>
    <alternativeName>
        <fullName evidence="7">Meso-A2pm-adding enzyme</fullName>
    </alternativeName>
    <alternativeName>
        <fullName evidence="7">Meso-diaminopimelate-adding enzyme</fullName>
    </alternativeName>
    <alternativeName>
        <fullName evidence="7">UDP-MurNAc-L-Ala-D-Glu:meso-diaminopimelate ligase</fullName>
    </alternativeName>
    <alternativeName>
        <fullName evidence="7">UDP-MurNAc-tripeptide synthetase</fullName>
    </alternativeName>
    <alternativeName>
        <fullName evidence="7">UDP-N-acetylmuramyl-tripeptide synthetase</fullName>
    </alternativeName>
</protein>
<feature type="binding site" evidence="7">
    <location>
        <begin position="122"/>
        <end position="128"/>
    </location>
    <ligand>
        <name>ATP</name>
        <dbReference type="ChEBI" id="CHEBI:30616"/>
    </ligand>
</feature>
<keyword evidence="7" id="KW-0067">ATP-binding</keyword>
<keyword evidence="7 12" id="KW-0436">Ligase</keyword>
<name>A0A1V2ZW05_9GAMM</name>
<dbReference type="GO" id="GO:0009252">
    <property type="term" value="P:peptidoglycan biosynthetic process"/>
    <property type="evidence" value="ECO:0007669"/>
    <property type="project" value="UniProtKB-UniRule"/>
</dbReference>
<dbReference type="GO" id="GO:0005737">
    <property type="term" value="C:cytoplasm"/>
    <property type="evidence" value="ECO:0007669"/>
    <property type="project" value="UniProtKB-SubCell"/>
</dbReference>
<dbReference type="UniPathway" id="UPA00219"/>
<dbReference type="HAMAP" id="MF_00208">
    <property type="entry name" value="MurE"/>
    <property type="match status" value="1"/>
</dbReference>
<keyword evidence="4 7" id="KW-0573">Peptidoglycan synthesis</keyword>
<evidence type="ECO:0000256" key="2">
    <source>
        <dbReference type="ARBA" id="ARBA00022618"/>
    </source>
</evidence>
<comment type="pathway">
    <text evidence="7 8">Cell wall biogenesis; peptidoglycan biosynthesis.</text>
</comment>
<dbReference type="Proteomes" id="UP000189177">
    <property type="component" value="Unassembled WGS sequence"/>
</dbReference>
<comment type="PTM">
    <text evidence="7">Carboxylation is probably crucial for Mg(2+) binding and, consequently, for the gamma-phosphate positioning of ATP.</text>
</comment>
<dbReference type="GO" id="GO:0008360">
    <property type="term" value="P:regulation of cell shape"/>
    <property type="evidence" value="ECO:0007669"/>
    <property type="project" value="UniProtKB-KW"/>
</dbReference>
<feature type="modified residue" description="N6-carboxylysine" evidence="7">
    <location>
        <position position="231"/>
    </location>
</feature>
<evidence type="ECO:0000256" key="4">
    <source>
        <dbReference type="ARBA" id="ARBA00022984"/>
    </source>
</evidence>
<sequence length="505" mass="52682">MTAAATDPRVAGVDLHAQFPEALDGHGPLVVTDLVQDSRAVTPGAGFVALRGTREHGLAHAEDAAARGAGVILWDEADAGPSAASPGAPCVHVPGLRALLPAMAQRVFGAWPEAAPIVAVTGTDGKTSVTHLIAAALERLGTPAGLVGTLGVGRPGQLHPAGHTTPGVLELHRHLAGLAREGCEAAALEASSHGLVQGRLDGVPVRVAVLTRLGTDHLDFHGSQAAYAEAKATLFDRPGLCTRVINADDELGHELLRRPVPEGITDVTWGLESSAAMARAEAIQAGPEGLHFVLVADGRRVPVRSRLYGRFQVENLLATLAALHALGHAWEAAADAVAELPGVPGRMERHDLPGGAQLVVDYAHTAQALEAALSALRPHVRGRLFVVFGCGGDRDRGKRPAMGRVAMRAADRVIVTDDNPRHEDAAAIRQAVLQGCDDPARCREMGDREAAVRTAVADAGPGDIVLLAGKGHETTQQIGDRFHPFSDRELAARLAREGISGEGER</sequence>
<keyword evidence="3 7" id="KW-0133">Cell shape</keyword>
<dbReference type="InterPro" id="IPR036615">
    <property type="entry name" value="Mur_ligase_C_dom_sf"/>
</dbReference>
<feature type="binding site" evidence="7">
    <location>
        <position position="469"/>
    </location>
    <ligand>
        <name>meso-2,6-diaminopimelate</name>
        <dbReference type="ChEBI" id="CHEBI:57791"/>
    </ligand>
</feature>
<comment type="similarity">
    <text evidence="1 7">Belongs to the MurCDEF family. MurE subfamily.</text>
</comment>
<dbReference type="GO" id="GO:0071555">
    <property type="term" value="P:cell wall organization"/>
    <property type="evidence" value="ECO:0007669"/>
    <property type="project" value="UniProtKB-KW"/>
</dbReference>
<feature type="domain" description="Mur ligase N-terminal catalytic" evidence="9">
    <location>
        <begin position="37"/>
        <end position="91"/>
    </location>
</feature>
<keyword evidence="6 7" id="KW-0961">Cell wall biogenesis/degradation</keyword>